<feature type="coiled-coil region" evidence="3">
    <location>
        <begin position="9"/>
        <end position="36"/>
    </location>
</feature>
<evidence type="ECO:0000259" key="4">
    <source>
        <dbReference type="Pfam" id="PF05065"/>
    </source>
</evidence>
<dbReference type="SUPFAM" id="SSF56563">
    <property type="entry name" value="Major capsid protein gp5"/>
    <property type="match status" value="1"/>
</dbReference>
<sequence length="391" mass="41100">MSDFLKSQVEARNNLIEQARTVIESAEADKRGLTVDDQATIERIETEISQRDAAIDTAKKMEEREARAIDAARNSFVPSNEVRGDADILRAIANGEMRSHTFGTEKRTLVPSDNTVPKSFFDEVFSVARQAGPMLNVAQVINTASGEQLTIPTLTAYSTATIKGAGSAISDSEPTFSSITLNAFKYSFLVPVANELLTDAGFDISALIAEQAGNAIGFGINTGLTVGTGTVEPTGIFTTGASAVTGGTGVSGAPTYENLVDLLYALDGQARLLPGVGWLMNKTGLAAVRKIKDGSGAFIWSAGNIAQGQPDQLLGYPVYENPAAANVATGAFSIGVGHLPSLKARVAGGIQVAQSADYAFNEDVTTFRVTARVDSKLTHASHFVKFRGGAS</sequence>
<reference evidence="5" key="1">
    <citation type="submission" date="2020-04" db="EMBL/GenBank/DDBJ databases">
        <authorList>
            <person name="Chiriac C."/>
            <person name="Salcher M."/>
            <person name="Ghai R."/>
            <person name="Kavagutti S V."/>
        </authorList>
    </citation>
    <scope>NUCLEOTIDE SEQUENCE</scope>
</reference>
<comment type="subcellular location">
    <subcellularLocation>
        <location evidence="1">Virion</location>
    </subcellularLocation>
</comment>
<dbReference type="Gene3D" id="3.30.2320.10">
    <property type="entry name" value="hypothetical protein PF0899 domain"/>
    <property type="match status" value="1"/>
</dbReference>
<dbReference type="InterPro" id="IPR054612">
    <property type="entry name" value="Phage_capsid-like_C"/>
</dbReference>
<evidence type="ECO:0000256" key="3">
    <source>
        <dbReference type="SAM" id="Coils"/>
    </source>
</evidence>
<dbReference type="GO" id="GO:0044423">
    <property type="term" value="C:virion component"/>
    <property type="evidence" value="ECO:0007669"/>
    <property type="project" value="UniProtKB-KW"/>
</dbReference>
<dbReference type="InterPro" id="IPR024455">
    <property type="entry name" value="Phage_capsid"/>
</dbReference>
<keyword evidence="3" id="KW-0175">Coiled coil</keyword>
<dbReference type="NCBIfam" id="TIGR01554">
    <property type="entry name" value="major_cap_HK97"/>
    <property type="match status" value="1"/>
</dbReference>
<organism evidence="5">
    <name type="scientific">uncultured Caudovirales phage</name>
    <dbReference type="NCBI Taxonomy" id="2100421"/>
    <lineage>
        <taxon>Viruses</taxon>
        <taxon>Duplodnaviria</taxon>
        <taxon>Heunggongvirae</taxon>
        <taxon>Uroviricota</taxon>
        <taxon>Caudoviricetes</taxon>
        <taxon>Peduoviridae</taxon>
        <taxon>Maltschvirus</taxon>
        <taxon>Maltschvirus maltsch</taxon>
    </lineage>
</organism>
<name>A0A6J5NF88_9CAUD</name>
<gene>
    <name evidence="5" type="ORF">UFOVP692_49</name>
</gene>
<dbReference type="EMBL" id="LR796658">
    <property type="protein sequence ID" value="CAB4157869.1"/>
    <property type="molecule type" value="Genomic_DNA"/>
</dbReference>
<evidence type="ECO:0000256" key="2">
    <source>
        <dbReference type="ARBA" id="ARBA00022844"/>
    </source>
</evidence>
<dbReference type="Gene3D" id="3.30.2400.10">
    <property type="entry name" value="Major capsid protein gp5"/>
    <property type="match status" value="1"/>
</dbReference>
<accession>A0A6J5NF88</accession>
<dbReference type="Pfam" id="PF05065">
    <property type="entry name" value="Phage_capsid"/>
    <property type="match status" value="1"/>
</dbReference>
<evidence type="ECO:0000313" key="5">
    <source>
        <dbReference type="EMBL" id="CAB4157869.1"/>
    </source>
</evidence>
<keyword evidence="2" id="KW-0946">Virion</keyword>
<proteinExistence type="predicted"/>
<feature type="domain" description="Phage capsid-like C-terminal" evidence="4">
    <location>
        <begin position="114"/>
        <end position="386"/>
    </location>
</feature>
<evidence type="ECO:0000256" key="1">
    <source>
        <dbReference type="ARBA" id="ARBA00004328"/>
    </source>
</evidence>
<protein>
    <submittedName>
        <fullName evidence="5">COG4653 Predicted phage phi-C31 gp36 major capsid-like protein</fullName>
    </submittedName>
</protein>